<feature type="modified residue" description="4-aspartylphosphate" evidence="7">
    <location>
        <position position="690"/>
    </location>
</feature>
<keyword evidence="8" id="KW-0175">Coiled coil</keyword>
<evidence type="ECO:0000256" key="4">
    <source>
        <dbReference type="ARBA" id="ARBA00022679"/>
    </source>
</evidence>
<dbReference type="SUPFAM" id="SSF55785">
    <property type="entry name" value="PYP-like sensor domain (PAS domain)"/>
    <property type="match status" value="2"/>
</dbReference>
<dbReference type="Gene3D" id="1.10.287.130">
    <property type="match status" value="1"/>
</dbReference>
<dbReference type="InterPro" id="IPR035965">
    <property type="entry name" value="PAS-like_dom_sf"/>
</dbReference>
<dbReference type="OrthoDB" id="9764438at2"/>
<dbReference type="SUPFAM" id="SSF47384">
    <property type="entry name" value="Homodimeric domain of signal transducing histidine kinase"/>
    <property type="match status" value="1"/>
</dbReference>
<dbReference type="RefSeq" id="WP_107987634.1">
    <property type="nucleotide sequence ID" value="NZ_QAYG01000001.1"/>
</dbReference>
<comment type="catalytic activity">
    <reaction evidence="1">
        <text>ATP + protein L-histidine = ADP + protein N-phospho-L-histidine.</text>
        <dbReference type="EC" id="2.7.13.3"/>
    </reaction>
</comment>
<comment type="caution">
    <text evidence="12">The sequence shown here is derived from an EMBL/GenBank/DDBJ whole genome shotgun (WGS) entry which is preliminary data.</text>
</comment>
<accession>A0A2T5VE24</accession>
<keyword evidence="13" id="KW-1185">Reference proteome</keyword>
<dbReference type="InterPro" id="IPR004358">
    <property type="entry name" value="Sig_transdc_His_kin-like_C"/>
</dbReference>
<dbReference type="InterPro" id="IPR005467">
    <property type="entry name" value="His_kinase_dom"/>
</dbReference>
<evidence type="ECO:0000313" key="13">
    <source>
        <dbReference type="Proteomes" id="UP000244081"/>
    </source>
</evidence>
<dbReference type="CDD" id="cd00082">
    <property type="entry name" value="HisKA"/>
    <property type="match status" value="1"/>
</dbReference>
<evidence type="ECO:0000256" key="6">
    <source>
        <dbReference type="ARBA" id="ARBA00023012"/>
    </source>
</evidence>
<dbReference type="Proteomes" id="UP000244081">
    <property type="component" value="Unassembled WGS sequence"/>
</dbReference>
<dbReference type="EMBL" id="QAYG01000001">
    <property type="protein sequence ID" value="PTW62009.1"/>
    <property type="molecule type" value="Genomic_DNA"/>
</dbReference>
<dbReference type="InterPro" id="IPR036097">
    <property type="entry name" value="HisK_dim/P_sf"/>
</dbReference>
<keyword evidence="5 12" id="KW-0418">Kinase</keyword>
<dbReference type="SMART" id="SM00448">
    <property type="entry name" value="REC"/>
    <property type="match status" value="1"/>
</dbReference>
<dbReference type="PRINTS" id="PR00344">
    <property type="entry name" value="BCTRLSENSOR"/>
</dbReference>
<keyword evidence="3 7" id="KW-0597">Phosphoprotein</keyword>
<evidence type="ECO:0000256" key="3">
    <source>
        <dbReference type="ARBA" id="ARBA00022553"/>
    </source>
</evidence>
<dbReference type="PANTHER" id="PTHR43711">
    <property type="entry name" value="TWO-COMPONENT HISTIDINE KINASE"/>
    <property type="match status" value="1"/>
</dbReference>
<keyword evidence="6" id="KW-0902">Two-component regulatory system</keyword>
<feature type="domain" description="Response regulatory" evidence="11">
    <location>
        <begin position="639"/>
        <end position="756"/>
    </location>
</feature>
<dbReference type="Gene3D" id="3.30.450.20">
    <property type="entry name" value="PAS domain"/>
    <property type="match status" value="2"/>
</dbReference>
<dbReference type="InterPro" id="IPR036890">
    <property type="entry name" value="HATPase_C_sf"/>
</dbReference>
<dbReference type="InterPro" id="IPR050736">
    <property type="entry name" value="Sensor_HK_Regulatory"/>
</dbReference>
<evidence type="ECO:0000313" key="12">
    <source>
        <dbReference type="EMBL" id="PTW62009.1"/>
    </source>
</evidence>
<evidence type="ECO:0000259" key="11">
    <source>
        <dbReference type="PROSITE" id="PS50110"/>
    </source>
</evidence>
<dbReference type="Pfam" id="PF12860">
    <property type="entry name" value="PAS_7"/>
    <property type="match status" value="2"/>
</dbReference>
<dbReference type="EC" id="2.7.13.3" evidence="2"/>
<sequence>MSSREPPPLSRRQLQERMRVLEVENVKLRTIRDALIRQVDRSHDFTGNAFKLFQSVAELETNVEKRIQRVARAMNEAKVARRQLQQAIDSIGEGFILYDTDDRIVLCNRRYRDFFPALADILVPGTHFNEIVGRAAETGAIVEAVTDPQAWLAARVERHRRKHCQFQQLLSDGRWIQISERDTEEGGRVVIVSEITHFKRLQEARRLNDMAKQSDLLVATVASIAQGVVVFDAELRLVTWNSQAAMLLNLPYVDMHPGLGVRELLRLVWSHGARIPRARKDEARTWVTSVDQRYPLRLEISYRGGRVVAANFRSMPDDGFVITLTDVTAQNEAARLLERSKEELERRVEERTSALTQLNTALHDEVRRHEATAKDLERARRAAEMANLSKTRFLAAASHDLLQPLNAARLYLSALDSASFVSAEARELLSNVTQAFHSTEDLLSALLDISKMDAGGYEPQLADIAVGDLFRTLETEFGALARQGKLKLTVVPSSAIVRSDPHLLRRIVQNFLSNALKYTSSGAIVLGVRKRGDTVALEIHDTGPGIAREHHQMIFEEFRRASIGGETRPGGLGLGLAIVKRAAGLLSHEIELDSEPGRGSRFAVIVPLAPERPAAEPKAVTDRNAGPEDAADNDREQGPLFVLENDSDVANAMVRLLNAWQMDCVTAPSYPALLRRARQEGLVPRAIIADLHLDGDVDGIDAIILLQAHLGRQVPGILITADRSQEIRRRAADKSIEYFSKPVKPGQLRAYLAHLSAASSATGLEADPEIELETGPIA</sequence>
<dbReference type="FunFam" id="3.30.565.10:FF:000049">
    <property type="entry name" value="Two-component sensor histidine kinase"/>
    <property type="match status" value="1"/>
</dbReference>
<reference evidence="12 13" key="1">
    <citation type="submission" date="2018-04" db="EMBL/GenBank/DDBJ databases">
        <title>Genomic Encyclopedia of Archaeal and Bacterial Type Strains, Phase II (KMG-II): from individual species to whole genera.</title>
        <authorList>
            <person name="Goeker M."/>
        </authorList>
    </citation>
    <scope>NUCLEOTIDE SEQUENCE [LARGE SCALE GENOMIC DNA]</scope>
    <source>
        <strain evidence="12 13">DSM 23382</strain>
    </source>
</reference>
<dbReference type="InterPro" id="IPR003594">
    <property type="entry name" value="HATPase_dom"/>
</dbReference>
<dbReference type="PANTHER" id="PTHR43711:SF26">
    <property type="entry name" value="SENSOR HISTIDINE KINASE RCSC"/>
    <property type="match status" value="1"/>
</dbReference>
<evidence type="ECO:0000256" key="7">
    <source>
        <dbReference type="PROSITE-ProRule" id="PRU00169"/>
    </source>
</evidence>
<proteinExistence type="predicted"/>
<dbReference type="PROSITE" id="PS50109">
    <property type="entry name" value="HIS_KIN"/>
    <property type="match status" value="1"/>
</dbReference>
<name>A0A2T5VE24_9HYPH</name>
<dbReference type="SMART" id="SM00388">
    <property type="entry name" value="HisKA"/>
    <property type="match status" value="1"/>
</dbReference>
<gene>
    <name evidence="12" type="ORF">C8N35_10141</name>
</gene>
<evidence type="ECO:0000256" key="5">
    <source>
        <dbReference type="ARBA" id="ARBA00022777"/>
    </source>
</evidence>
<dbReference type="AlphaFoldDB" id="A0A2T5VE24"/>
<dbReference type="Pfam" id="PF00072">
    <property type="entry name" value="Response_reg"/>
    <property type="match status" value="1"/>
</dbReference>
<dbReference type="SMART" id="SM00091">
    <property type="entry name" value="PAS"/>
    <property type="match status" value="2"/>
</dbReference>
<feature type="domain" description="Histidine kinase" evidence="10">
    <location>
        <begin position="396"/>
        <end position="610"/>
    </location>
</feature>
<protein>
    <recommendedName>
        <fullName evidence="2">histidine kinase</fullName>
        <ecNumber evidence="2">2.7.13.3</ecNumber>
    </recommendedName>
</protein>
<feature type="coiled-coil region" evidence="8">
    <location>
        <begin position="56"/>
        <end position="90"/>
    </location>
</feature>
<dbReference type="SUPFAM" id="SSF52172">
    <property type="entry name" value="CheY-like"/>
    <property type="match status" value="1"/>
</dbReference>
<dbReference type="InterPro" id="IPR003661">
    <property type="entry name" value="HisK_dim/P_dom"/>
</dbReference>
<dbReference type="Pfam" id="PF02518">
    <property type="entry name" value="HATPase_c"/>
    <property type="match status" value="1"/>
</dbReference>
<dbReference type="InterPro" id="IPR011006">
    <property type="entry name" value="CheY-like_superfamily"/>
</dbReference>
<dbReference type="SMART" id="SM00387">
    <property type="entry name" value="HATPase_c"/>
    <property type="match status" value="1"/>
</dbReference>
<evidence type="ECO:0000259" key="10">
    <source>
        <dbReference type="PROSITE" id="PS50109"/>
    </source>
</evidence>
<dbReference type="InterPro" id="IPR001789">
    <property type="entry name" value="Sig_transdc_resp-reg_receiver"/>
</dbReference>
<organism evidence="12 13">
    <name type="scientific">Breoghania corrubedonensis</name>
    <dbReference type="NCBI Taxonomy" id="665038"/>
    <lineage>
        <taxon>Bacteria</taxon>
        <taxon>Pseudomonadati</taxon>
        <taxon>Pseudomonadota</taxon>
        <taxon>Alphaproteobacteria</taxon>
        <taxon>Hyphomicrobiales</taxon>
        <taxon>Stappiaceae</taxon>
        <taxon>Breoghania</taxon>
    </lineage>
</organism>
<dbReference type="GO" id="GO:0000155">
    <property type="term" value="F:phosphorelay sensor kinase activity"/>
    <property type="evidence" value="ECO:0007669"/>
    <property type="project" value="InterPro"/>
</dbReference>
<keyword evidence="4" id="KW-0808">Transferase</keyword>
<evidence type="ECO:0000256" key="8">
    <source>
        <dbReference type="SAM" id="Coils"/>
    </source>
</evidence>
<feature type="coiled-coil region" evidence="8">
    <location>
        <begin position="327"/>
        <end position="386"/>
    </location>
</feature>
<evidence type="ECO:0000256" key="1">
    <source>
        <dbReference type="ARBA" id="ARBA00000085"/>
    </source>
</evidence>
<dbReference type="Pfam" id="PF00512">
    <property type="entry name" value="HisKA"/>
    <property type="match status" value="1"/>
</dbReference>
<dbReference type="Gene3D" id="3.40.50.2300">
    <property type="match status" value="1"/>
</dbReference>
<dbReference type="PROSITE" id="PS50110">
    <property type="entry name" value="RESPONSE_REGULATORY"/>
    <property type="match status" value="1"/>
</dbReference>
<evidence type="ECO:0000256" key="2">
    <source>
        <dbReference type="ARBA" id="ARBA00012438"/>
    </source>
</evidence>
<feature type="region of interest" description="Disordered" evidence="9">
    <location>
        <begin position="613"/>
        <end position="637"/>
    </location>
</feature>
<dbReference type="SUPFAM" id="SSF55874">
    <property type="entry name" value="ATPase domain of HSP90 chaperone/DNA topoisomerase II/histidine kinase"/>
    <property type="match status" value="1"/>
</dbReference>
<dbReference type="Gene3D" id="3.30.565.10">
    <property type="entry name" value="Histidine kinase-like ATPase, C-terminal domain"/>
    <property type="match status" value="1"/>
</dbReference>
<dbReference type="InterPro" id="IPR000014">
    <property type="entry name" value="PAS"/>
</dbReference>
<evidence type="ECO:0000256" key="9">
    <source>
        <dbReference type="SAM" id="MobiDB-lite"/>
    </source>
</evidence>